<dbReference type="SUPFAM" id="SSF55785">
    <property type="entry name" value="PYP-like sensor domain (PAS domain)"/>
    <property type="match status" value="4"/>
</dbReference>
<dbReference type="InterPro" id="IPR003607">
    <property type="entry name" value="HD/PDEase_dom"/>
</dbReference>
<dbReference type="PROSITE" id="PS50113">
    <property type="entry name" value="PAC"/>
    <property type="match status" value="2"/>
</dbReference>
<dbReference type="Pfam" id="PF13487">
    <property type="entry name" value="HD_5"/>
    <property type="match status" value="1"/>
</dbReference>
<dbReference type="CDD" id="cd00077">
    <property type="entry name" value="HDc"/>
    <property type="match status" value="1"/>
</dbReference>
<dbReference type="PANTHER" id="PTHR43155">
    <property type="entry name" value="CYCLIC DI-GMP PHOSPHODIESTERASE PA4108-RELATED"/>
    <property type="match status" value="1"/>
</dbReference>
<dbReference type="Gene3D" id="3.30.450.20">
    <property type="entry name" value="PAS domain"/>
    <property type="match status" value="5"/>
</dbReference>
<dbReference type="InterPro" id="IPR013655">
    <property type="entry name" value="PAS_fold_3"/>
</dbReference>
<feature type="domain" description="PAS" evidence="2">
    <location>
        <begin position="603"/>
        <end position="648"/>
    </location>
</feature>
<feature type="domain" description="PAC" evidence="3">
    <location>
        <begin position="297"/>
        <end position="349"/>
    </location>
</feature>
<dbReference type="CDD" id="cd18774">
    <property type="entry name" value="PDC2_HK_sensor"/>
    <property type="match status" value="1"/>
</dbReference>
<evidence type="ECO:0000259" key="4">
    <source>
        <dbReference type="PROSITE" id="PS51832"/>
    </source>
</evidence>
<keyword evidence="1" id="KW-1133">Transmembrane helix</keyword>
<dbReference type="PROSITE" id="PS51832">
    <property type="entry name" value="HD_GYP"/>
    <property type="match status" value="1"/>
</dbReference>
<protein>
    <submittedName>
        <fullName evidence="5">Cyclic di-GMP phosphodiesterase response regulator RpfG</fullName>
        <ecNumber evidence="5">3.1.4.52</ecNumber>
    </submittedName>
</protein>
<dbReference type="Gene3D" id="1.10.3210.10">
    <property type="entry name" value="Hypothetical protein af1432"/>
    <property type="match status" value="1"/>
</dbReference>
<keyword evidence="1" id="KW-0812">Transmembrane</keyword>
<dbReference type="EMBL" id="FMSV02000537">
    <property type="protein sequence ID" value="SEH07659.1"/>
    <property type="molecule type" value="Genomic_DNA"/>
</dbReference>
<dbReference type="SMART" id="SM00471">
    <property type="entry name" value="HDc"/>
    <property type="match status" value="1"/>
</dbReference>
<dbReference type="NCBIfam" id="TIGR00229">
    <property type="entry name" value="sensory_box"/>
    <property type="match status" value="4"/>
</dbReference>
<dbReference type="SUPFAM" id="SSF109604">
    <property type="entry name" value="HD-domain/PDEase-like"/>
    <property type="match status" value="1"/>
</dbReference>
<gene>
    <name evidence="5" type="primary">rpfG_2</name>
    <name evidence="5" type="ORF">MBHS_03543</name>
</gene>
<sequence length="926" mass="104891">MFRLDLIRGKLIKLALTMFVAILFTAGSGGYIIYQTSISETAQRLTETAKSNARMIEEVAYFDKAHSKEMHSGASSFDATLSQVKAAHEQIRFGQSGEFTLAKKQGKQIVFLMRNYLAGMDIPNPVSLDRTDRAEPMRRALSGKSGWMIGNDYRGVHVMAAYEPVDILNLGIVAKLDMQEIRAPFIKAGMVIIAFAILISLFALRIFYQTSRQISDKFEDSNRQFSRLASNAKDVIYRMSIPDGRYEYINPASSELFGITPQAFYNTPKKIQELIHPNWHAYFDEQWQKLLNGDMPPTYEFQIVTPSGETKWIVQRNVLVTDDSGRPVAIEGIASDITERKQAEQALAKSEERFSLAMQGANDGLWDWDMQTNVITYSVRWKSMLGYAENELENKFATWERLVHPDDIKRAKQVIDDYLTGKVPKFELEHRMLHKDGHWVDILARGFAIRNESNGTYVRFVGTHVDITKRKQTEQALHQSEEHFRELFTGNKSVELIIDPDDGRIIEANRAAEKFYGYSREQLLNLSISDINTLSKEQIGREMARAKLEKSDHFIFRHRLADGDIRDVEVYSGPIHWNQKQVLYSIVHDISDRKRVEVAKDKAEKHAKGVIENARDGFVAIDREGIVIDWNPEAERMFGFSSEEVIGQLLSDTIIPLAQRKAHIEGMKHYLATGEGRLIDKHIEITALHKNGVLIPVELTIIPLALGDTVTFNAFIRNLTEINKAKDKILQNISTIRKGLKGTIDVVSKIVEARDPYTAGHQHRVSQLSRAIAQKMGLDDETVEGIRIGATIHDIGKVQIPSEILSKPGKLSQLEYKLIQSHPGAGYHILKDIEFPWPIAEIAYQHHERIDGSGYPQRLKGDEICLAARIVCVADVVEAMSNHRPYRASLGIDVALEAIQVHRGTMFDEAVVDACLLLFSEKKFSF</sequence>
<dbReference type="EC" id="3.1.4.52" evidence="5"/>
<evidence type="ECO:0000313" key="6">
    <source>
        <dbReference type="Proteomes" id="UP000236724"/>
    </source>
</evidence>
<dbReference type="InterPro" id="IPR000014">
    <property type="entry name" value="PAS"/>
</dbReference>
<dbReference type="OrthoDB" id="9816273at2"/>
<feature type="transmembrane region" description="Helical" evidence="1">
    <location>
        <begin position="12"/>
        <end position="34"/>
    </location>
</feature>
<feature type="domain" description="PAS" evidence="2">
    <location>
        <begin position="350"/>
        <end position="422"/>
    </location>
</feature>
<feature type="domain" description="PAS" evidence="2">
    <location>
        <begin position="221"/>
        <end position="294"/>
    </location>
</feature>
<evidence type="ECO:0000259" key="2">
    <source>
        <dbReference type="PROSITE" id="PS50112"/>
    </source>
</evidence>
<feature type="domain" description="PAC" evidence="3">
    <location>
        <begin position="426"/>
        <end position="479"/>
    </location>
</feature>
<dbReference type="InterPro" id="IPR037522">
    <property type="entry name" value="HD_GYP_dom"/>
</dbReference>
<dbReference type="SMART" id="SM00091">
    <property type="entry name" value="PAS"/>
    <property type="match status" value="4"/>
</dbReference>
<evidence type="ECO:0000256" key="1">
    <source>
        <dbReference type="SAM" id="Phobius"/>
    </source>
</evidence>
<dbReference type="Proteomes" id="UP000236724">
    <property type="component" value="Unassembled WGS sequence"/>
</dbReference>
<feature type="transmembrane region" description="Helical" evidence="1">
    <location>
        <begin position="185"/>
        <end position="208"/>
    </location>
</feature>
<feature type="domain" description="PAS" evidence="2">
    <location>
        <begin position="480"/>
        <end position="525"/>
    </location>
</feature>
<dbReference type="AlphaFoldDB" id="A0A1H6FE94"/>
<dbReference type="InterPro" id="IPR035965">
    <property type="entry name" value="PAS-like_dom_sf"/>
</dbReference>
<evidence type="ECO:0000313" key="5">
    <source>
        <dbReference type="EMBL" id="SEH07659.1"/>
    </source>
</evidence>
<keyword evidence="6" id="KW-1185">Reference proteome</keyword>
<reference evidence="5 6" key="1">
    <citation type="submission" date="2016-10" db="EMBL/GenBank/DDBJ databases">
        <authorList>
            <person name="de Groot N.N."/>
        </authorList>
    </citation>
    <scope>NUCLEOTIDE SEQUENCE [LARGE SCALE GENOMIC DNA]</scope>
    <source>
        <strain evidence="5">MBHS1</strain>
    </source>
</reference>
<dbReference type="RefSeq" id="WP_103921289.1">
    <property type="nucleotide sequence ID" value="NZ_FMSV02000537.1"/>
</dbReference>
<dbReference type="GO" id="GO:0071111">
    <property type="term" value="F:cyclic-guanylate-specific phosphodiesterase activity"/>
    <property type="evidence" value="ECO:0007669"/>
    <property type="project" value="UniProtKB-EC"/>
</dbReference>
<dbReference type="InterPro" id="IPR001610">
    <property type="entry name" value="PAC"/>
</dbReference>
<name>A0A1H6FE94_9GAMM</name>
<dbReference type="Pfam" id="PF13426">
    <property type="entry name" value="PAS_9"/>
    <property type="match status" value="2"/>
</dbReference>
<dbReference type="PROSITE" id="PS50112">
    <property type="entry name" value="PAS"/>
    <property type="match status" value="4"/>
</dbReference>
<dbReference type="PANTHER" id="PTHR43155:SF2">
    <property type="entry name" value="CYCLIC DI-GMP PHOSPHODIESTERASE PA4108"/>
    <property type="match status" value="1"/>
</dbReference>
<keyword evidence="1" id="KW-0472">Membrane</keyword>
<proteinExistence type="predicted"/>
<evidence type="ECO:0000259" key="3">
    <source>
        <dbReference type="PROSITE" id="PS50113"/>
    </source>
</evidence>
<organism evidence="5 6">
    <name type="scientific">Candidatus Venteria ishoeyi</name>
    <dbReference type="NCBI Taxonomy" id="1899563"/>
    <lineage>
        <taxon>Bacteria</taxon>
        <taxon>Pseudomonadati</taxon>
        <taxon>Pseudomonadota</taxon>
        <taxon>Gammaproteobacteria</taxon>
        <taxon>Thiotrichales</taxon>
        <taxon>Thiotrichaceae</taxon>
        <taxon>Venteria</taxon>
    </lineage>
</organism>
<feature type="domain" description="HD-GYP" evidence="4">
    <location>
        <begin position="736"/>
        <end position="926"/>
    </location>
</feature>
<dbReference type="InterPro" id="IPR000700">
    <property type="entry name" value="PAS-assoc_C"/>
</dbReference>
<dbReference type="CDD" id="cd00130">
    <property type="entry name" value="PAS"/>
    <property type="match status" value="4"/>
</dbReference>
<accession>A0A1H6FE94</accession>
<dbReference type="SMART" id="SM00086">
    <property type="entry name" value="PAC"/>
    <property type="match status" value="4"/>
</dbReference>
<dbReference type="Pfam" id="PF08447">
    <property type="entry name" value="PAS_3"/>
    <property type="match status" value="2"/>
</dbReference>
<keyword evidence="5" id="KW-0378">Hydrolase</keyword>